<name>A0ABD5QEV7_9EURY</name>
<accession>A0ABD5QEV7</accession>
<feature type="transmembrane region" description="Helical" evidence="1">
    <location>
        <begin position="16"/>
        <end position="37"/>
    </location>
</feature>
<evidence type="ECO:0000313" key="3">
    <source>
        <dbReference type="Proteomes" id="UP001595925"/>
    </source>
</evidence>
<dbReference type="AlphaFoldDB" id="A0ABD5QEV7"/>
<reference evidence="2 3" key="1">
    <citation type="journal article" date="2019" name="Int. J. Syst. Evol. Microbiol.">
        <title>The Global Catalogue of Microorganisms (GCM) 10K type strain sequencing project: providing services to taxonomists for standard genome sequencing and annotation.</title>
        <authorList>
            <consortium name="The Broad Institute Genomics Platform"/>
            <consortium name="The Broad Institute Genome Sequencing Center for Infectious Disease"/>
            <person name="Wu L."/>
            <person name="Ma J."/>
        </authorList>
    </citation>
    <scope>NUCLEOTIDE SEQUENCE [LARGE SCALE GENOMIC DNA]</scope>
    <source>
        <strain evidence="2 3">CGMCC 1.15824</strain>
    </source>
</reference>
<comment type="caution">
    <text evidence="2">The sequence shown here is derived from an EMBL/GenBank/DDBJ whole genome shotgun (WGS) entry which is preliminary data.</text>
</comment>
<dbReference type="RefSeq" id="WP_114577409.1">
    <property type="nucleotide sequence ID" value="NZ_JAIVEF010000001.1"/>
</dbReference>
<organism evidence="2 3">
    <name type="scientific">Saliphagus infecundisoli</name>
    <dbReference type="NCBI Taxonomy" id="1849069"/>
    <lineage>
        <taxon>Archaea</taxon>
        <taxon>Methanobacteriati</taxon>
        <taxon>Methanobacteriota</taxon>
        <taxon>Stenosarchaea group</taxon>
        <taxon>Halobacteria</taxon>
        <taxon>Halobacteriales</taxon>
        <taxon>Natrialbaceae</taxon>
        <taxon>Saliphagus</taxon>
    </lineage>
</organism>
<keyword evidence="1" id="KW-1133">Transmembrane helix</keyword>
<protein>
    <submittedName>
        <fullName evidence="2">Uncharacterized protein</fullName>
    </submittedName>
</protein>
<dbReference type="EMBL" id="JBHSJG010000036">
    <property type="protein sequence ID" value="MFC4988253.1"/>
    <property type="molecule type" value="Genomic_DNA"/>
</dbReference>
<sequence length="70" mass="7262">MGTVDSEAGHPFENPLFRYGIGLSGAIVIIAVAILYLDGVARYVALAIAVLDGAVTPKILEYAAAQDAQT</sequence>
<proteinExistence type="predicted"/>
<evidence type="ECO:0000256" key="1">
    <source>
        <dbReference type="SAM" id="Phobius"/>
    </source>
</evidence>
<evidence type="ECO:0000313" key="2">
    <source>
        <dbReference type="EMBL" id="MFC4988253.1"/>
    </source>
</evidence>
<keyword evidence="3" id="KW-1185">Reference proteome</keyword>
<keyword evidence="1" id="KW-0812">Transmembrane</keyword>
<gene>
    <name evidence="2" type="ORF">ACFPFO_10890</name>
</gene>
<keyword evidence="1" id="KW-0472">Membrane</keyword>
<dbReference type="Proteomes" id="UP001595925">
    <property type="component" value="Unassembled WGS sequence"/>
</dbReference>